<evidence type="ECO:0000256" key="2">
    <source>
        <dbReference type="ARBA" id="ARBA00005609"/>
    </source>
</evidence>
<dbReference type="InterPro" id="IPR037446">
    <property type="entry name" value="His_Pase_VIP1"/>
</dbReference>
<comment type="catalytic activity">
    <reaction evidence="9">
        <text>1D-myo-inositol hexakisphosphate + ATP = 1-diphospho-1D-myo-inositol 2,3,4,5,6-pentakisphosphate + ADP</text>
        <dbReference type="Rhea" id="RHEA:37459"/>
        <dbReference type="ChEBI" id="CHEBI:30616"/>
        <dbReference type="ChEBI" id="CHEBI:58130"/>
        <dbReference type="ChEBI" id="CHEBI:74946"/>
        <dbReference type="ChEBI" id="CHEBI:456216"/>
        <dbReference type="EC" id="2.7.4.24"/>
    </reaction>
    <physiologicalReaction direction="left-to-right" evidence="9">
        <dbReference type="Rhea" id="RHEA:37460"/>
    </physiologicalReaction>
</comment>
<evidence type="ECO:0000256" key="6">
    <source>
        <dbReference type="ARBA" id="ARBA00022777"/>
    </source>
</evidence>
<dbReference type="AlphaFoldDB" id="A0AAV3Q2Q5"/>
<dbReference type="Gene3D" id="3.30.470.20">
    <property type="entry name" value="ATP-grasp fold, B domain"/>
    <property type="match status" value="1"/>
</dbReference>
<keyword evidence="6 10" id="KW-0418">Kinase</keyword>
<evidence type="ECO:0000259" key="11">
    <source>
        <dbReference type="Pfam" id="PF18086"/>
    </source>
</evidence>
<dbReference type="Proteomes" id="UP001454036">
    <property type="component" value="Unassembled WGS sequence"/>
</dbReference>
<dbReference type="Gene3D" id="3.40.50.1240">
    <property type="entry name" value="Phosphoglycerate mutase-like"/>
    <property type="match status" value="1"/>
</dbReference>
<organism evidence="12 13">
    <name type="scientific">Lithospermum erythrorhizon</name>
    <name type="common">Purple gromwell</name>
    <name type="synonym">Lithospermum officinale var. erythrorhizon</name>
    <dbReference type="NCBI Taxonomy" id="34254"/>
    <lineage>
        <taxon>Eukaryota</taxon>
        <taxon>Viridiplantae</taxon>
        <taxon>Streptophyta</taxon>
        <taxon>Embryophyta</taxon>
        <taxon>Tracheophyta</taxon>
        <taxon>Spermatophyta</taxon>
        <taxon>Magnoliopsida</taxon>
        <taxon>eudicotyledons</taxon>
        <taxon>Gunneridae</taxon>
        <taxon>Pentapetalae</taxon>
        <taxon>asterids</taxon>
        <taxon>lamiids</taxon>
        <taxon>Boraginales</taxon>
        <taxon>Boraginaceae</taxon>
        <taxon>Boraginoideae</taxon>
        <taxon>Lithospermeae</taxon>
        <taxon>Lithospermum</taxon>
    </lineage>
</organism>
<dbReference type="GO" id="GO:0033857">
    <property type="term" value="F:5-diphosphoinositol pentakisphosphate 1-kinase activity"/>
    <property type="evidence" value="ECO:0007669"/>
    <property type="project" value="TreeGrafter"/>
</dbReference>
<dbReference type="GO" id="GO:0006020">
    <property type="term" value="P:inositol metabolic process"/>
    <property type="evidence" value="ECO:0007669"/>
    <property type="project" value="TreeGrafter"/>
</dbReference>
<dbReference type="Pfam" id="PF18086">
    <property type="entry name" value="PPIP5K2_N"/>
    <property type="match status" value="1"/>
</dbReference>
<evidence type="ECO:0000256" key="1">
    <source>
        <dbReference type="ARBA" id="ARBA00004514"/>
    </source>
</evidence>
<dbReference type="EC" id="2.7.4.24" evidence="10"/>
<evidence type="ECO:0000256" key="4">
    <source>
        <dbReference type="ARBA" id="ARBA00022679"/>
    </source>
</evidence>
<comment type="function">
    <text evidence="10">Bifunctional inositol kinase that acts in concert with the IP6K kinases to synthesize the diphosphate group-containing inositol pyrophosphates diphosphoinositol pentakisphosphate, PP-InsP5, and bis-diphosphoinositol tetrakisphosphate, (PP)2-InsP4. PP-InsP5 and (PP)2-InsP4, also respectively called InsP7 and InsP8, may regulate a variety of cellular processes, including apoptosis, vesicle trafficking, cytoskeletal dynamics, and exocytosis. Phosphorylates inositol hexakisphosphate (InsP6).</text>
</comment>
<gene>
    <name evidence="12" type="ORF">LIER_14535</name>
</gene>
<evidence type="ECO:0000313" key="12">
    <source>
        <dbReference type="EMBL" id="GAA0157221.1"/>
    </source>
</evidence>
<sequence>MEKISIGVCVLRKDLPLALEQILSRVQMFDEFTVSYLKDEAILEMEIFRWPIYDCLIAFGSGEFPMQKVKTYAALRKPFLVNELEEQDLLLDRSLVYELLAVSPDCQDQGMKIKYAFFNREGTRQELDYYIEEKNYFFIHGNRFRKLFVEKPDHGDDQSKMICTPCSIHGDLLVGFLRELYMEPRLDPTIFIFLLTFEYIWFGQNSECLNEFRHKPPTVRREGSYIYKEFEPTGGTLVKVYTVGPEYAHAEARRSPIDRVGMRNPDGTEVWYPVQLTPTEKQMARAVCITFKQNVCGIDILRCEGRSYVCDVNGWSFVKNSSKYNDDAACLLRKMFLDAKAPHLSSKIPPSLPWNENEPVQPSEGLTRLGCGLFTFGQSEELRCVIAIIRHGDRAPKQKVVLKVTEEKLLNLMLKYNGGKARSETKLKTVVQLQDLLDVTRLLVPRTRPGRETDSEAEDIEHTEKLRQVEAVLEEGDHFSGMYRKVQLKPLKWVIVPKDNGEGEEKPVEALMVLKYGGGLTHTGRKQAEDMGRYFRNNVYPGEGTGLLRLHCTYRHDLKIYSSDEGCVQMSAAAFAKGLLDLEGQLIPTLVSLVSKDASMLDGIDNAIIKMEEAKVLANFLTPNEYEINPKQKLKMGSKIARRLLSKILIDIRNTREEAIRTDAKTEEHVRTRLYFTLESHIHSLMNVLRYCNIGEDSLVCDSDLDSKFKTEELDYMSYIVLRMFENTELPLEDPKRFRIERTFGPSEVMSEI</sequence>
<dbReference type="PANTHER" id="PTHR12750:SF9">
    <property type="entry name" value="INOSITOL HEXAKISPHOSPHATE AND DIPHOSPHOINOSITOL-PENTAKISPHOSPHATE KINASE"/>
    <property type="match status" value="1"/>
</dbReference>
<dbReference type="Pfam" id="PF00328">
    <property type="entry name" value="His_Phos_2"/>
    <property type="match status" value="2"/>
</dbReference>
<evidence type="ECO:0000313" key="13">
    <source>
        <dbReference type="Proteomes" id="UP001454036"/>
    </source>
</evidence>
<evidence type="ECO:0000256" key="5">
    <source>
        <dbReference type="ARBA" id="ARBA00022741"/>
    </source>
</evidence>
<dbReference type="PANTHER" id="PTHR12750">
    <property type="entry name" value="DIPHOSPHOINOSITOL PENTAKISPHOSPHATE KINASE"/>
    <property type="match status" value="1"/>
</dbReference>
<evidence type="ECO:0000256" key="7">
    <source>
        <dbReference type="ARBA" id="ARBA00022840"/>
    </source>
</evidence>
<keyword evidence="3 10" id="KW-0963">Cytoplasm</keyword>
<dbReference type="InterPro" id="IPR033379">
    <property type="entry name" value="Acid_Pase_AS"/>
</dbReference>
<dbReference type="GO" id="GO:0005524">
    <property type="term" value="F:ATP binding"/>
    <property type="evidence" value="ECO:0007669"/>
    <property type="project" value="UniProtKB-KW"/>
</dbReference>
<keyword evidence="4 10" id="KW-0808">Transferase</keyword>
<dbReference type="InterPro" id="IPR040557">
    <property type="entry name" value="VIP1_N"/>
</dbReference>
<proteinExistence type="inferred from homology"/>
<evidence type="ECO:0000256" key="9">
    <source>
        <dbReference type="ARBA" id="ARBA00034629"/>
    </source>
</evidence>
<dbReference type="InterPro" id="IPR029033">
    <property type="entry name" value="His_PPase_superfam"/>
</dbReference>
<protein>
    <recommendedName>
        <fullName evidence="10">Inositol hexakisphosphate and diphosphoinositol-pentakisphosphate kinase</fullName>
        <ecNumber evidence="10">2.7.4.24</ecNumber>
    </recommendedName>
</protein>
<dbReference type="GO" id="GO:0032958">
    <property type="term" value="P:inositol phosphate biosynthetic process"/>
    <property type="evidence" value="ECO:0007669"/>
    <property type="project" value="TreeGrafter"/>
</dbReference>
<name>A0AAV3Q2Q5_LITER</name>
<evidence type="ECO:0000256" key="3">
    <source>
        <dbReference type="ARBA" id="ARBA00022490"/>
    </source>
</evidence>
<reference evidence="12 13" key="1">
    <citation type="submission" date="2024-01" db="EMBL/GenBank/DDBJ databases">
        <title>The complete chloroplast genome sequence of Lithospermum erythrorhizon: insights into the phylogenetic relationship among Boraginaceae species and the maternal lineages of purple gromwells.</title>
        <authorList>
            <person name="Okada T."/>
            <person name="Watanabe K."/>
        </authorList>
    </citation>
    <scope>NUCLEOTIDE SEQUENCE [LARGE SCALE GENOMIC DNA]</scope>
</reference>
<comment type="similarity">
    <text evidence="2 10">Belongs to the histidine acid phosphatase family. VIP1 subfamily.</text>
</comment>
<comment type="caution">
    <text evidence="12">The sequence shown here is derived from an EMBL/GenBank/DDBJ whole genome shotgun (WGS) entry which is preliminary data.</text>
</comment>
<keyword evidence="13" id="KW-1185">Reference proteome</keyword>
<evidence type="ECO:0000256" key="8">
    <source>
        <dbReference type="ARBA" id="ARBA00033696"/>
    </source>
</evidence>
<feature type="domain" description="VIP1 N-terminal" evidence="11">
    <location>
        <begin position="4"/>
        <end position="92"/>
    </location>
</feature>
<comment type="subcellular location">
    <subcellularLocation>
        <location evidence="1 10">Cytoplasm</location>
        <location evidence="1 10">Cytosol</location>
    </subcellularLocation>
</comment>
<dbReference type="InterPro" id="IPR000560">
    <property type="entry name" value="His_Pase_clade-2"/>
</dbReference>
<dbReference type="GO" id="GO:0000828">
    <property type="term" value="F:inositol hexakisphosphate kinase activity"/>
    <property type="evidence" value="ECO:0007669"/>
    <property type="project" value="TreeGrafter"/>
</dbReference>
<evidence type="ECO:0000256" key="10">
    <source>
        <dbReference type="RuleBase" id="RU365032"/>
    </source>
</evidence>
<accession>A0AAV3Q2Q5</accession>
<dbReference type="GO" id="GO:0005829">
    <property type="term" value="C:cytosol"/>
    <property type="evidence" value="ECO:0007669"/>
    <property type="project" value="UniProtKB-SubCell"/>
</dbReference>
<keyword evidence="7 10" id="KW-0067">ATP-binding</keyword>
<keyword evidence="5 10" id="KW-0547">Nucleotide-binding</keyword>
<dbReference type="SUPFAM" id="SSF53254">
    <property type="entry name" value="Phosphoglycerate mutase-like"/>
    <property type="match status" value="1"/>
</dbReference>
<dbReference type="EMBL" id="BAABME010003057">
    <property type="protein sequence ID" value="GAA0157221.1"/>
    <property type="molecule type" value="Genomic_DNA"/>
</dbReference>
<comment type="catalytic activity">
    <reaction evidence="8">
        <text>5-diphospho-1D-myo-inositol 1,2,3,4,6-pentakisphosphate + ATP + H(+) = 1,5-bis(diphospho)-1D-myo-inositol 2,3,4,6-tetrakisphosphate + ADP</text>
        <dbReference type="Rhea" id="RHEA:10276"/>
        <dbReference type="ChEBI" id="CHEBI:15378"/>
        <dbReference type="ChEBI" id="CHEBI:30616"/>
        <dbReference type="ChEBI" id="CHEBI:58628"/>
        <dbReference type="ChEBI" id="CHEBI:77983"/>
        <dbReference type="ChEBI" id="CHEBI:456216"/>
        <dbReference type="EC" id="2.7.4.24"/>
    </reaction>
    <physiologicalReaction direction="left-to-right" evidence="8">
        <dbReference type="Rhea" id="RHEA:10277"/>
    </physiologicalReaction>
</comment>
<dbReference type="CDD" id="cd07061">
    <property type="entry name" value="HP_HAP_like"/>
    <property type="match status" value="1"/>
</dbReference>
<dbReference type="PROSITE" id="PS00616">
    <property type="entry name" value="HIS_ACID_PHOSPHAT_1"/>
    <property type="match status" value="1"/>
</dbReference>